<keyword evidence="7" id="KW-1185">Reference proteome</keyword>
<dbReference type="Pfam" id="PF00171">
    <property type="entry name" value="Aldedh"/>
    <property type="match status" value="1"/>
</dbReference>
<feature type="active site" evidence="3">
    <location>
        <position position="241"/>
    </location>
</feature>
<dbReference type="FunFam" id="3.40.309.10:FF:000009">
    <property type="entry name" value="Aldehyde dehydrogenase A"/>
    <property type="match status" value="1"/>
</dbReference>
<dbReference type="InterPro" id="IPR029510">
    <property type="entry name" value="Ald_DH_CS_GLU"/>
</dbReference>
<evidence type="ECO:0000256" key="1">
    <source>
        <dbReference type="ARBA" id="ARBA00009986"/>
    </source>
</evidence>
<comment type="similarity">
    <text evidence="1 4">Belongs to the aldehyde dehydrogenase family.</text>
</comment>
<gene>
    <name evidence="6" type="ORF">PH603_12750</name>
</gene>
<dbReference type="InterPro" id="IPR044086">
    <property type="entry name" value="LUC3-like"/>
</dbReference>
<proteinExistence type="inferred from homology"/>
<dbReference type="Gene3D" id="3.40.605.10">
    <property type="entry name" value="Aldehyde Dehydrogenase, Chain A, domain 1"/>
    <property type="match status" value="1"/>
</dbReference>
<dbReference type="PROSITE" id="PS00687">
    <property type="entry name" value="ALDEHYDE_DEHYDR_GLU"/>
    <property type="match status" value="1"/>
</dbReference>
<protein>
    <submittedName>
        <fullName evidence="6">Aldehyde dehydrogenase family protein</fullName>
    </submittedName>
</protein>
<evidence type="ECO:0000256" key="3">
    <source>
        <dbReference type="PROSITE-ProRule" id="PRU10007"/>
    </source>
</evidence>
<dbReference type="InterPro" id="IPR016161">
    <property type="entry name" value="Ald_DH/histidinol_DH"/>
</dbReference>
<dbReference type="InterPro" id="IPR015590">
    <property type="entry name" value="Aldehyde_DH_dom"/>
</dbReference>
<dbReference type="InterPro" id="IPR016163">
    <property type="entry name" value="Ald_DH_C"/>
</dbReference>
<dbReference type="KEGG" id="gso:PH603_12750"/>
<evidence type="ECO:0000313" key="7">
    <source>
        <dbReference type="Proteomes" id="UP001217500"/>
    </source>
</evidence>
<dbReference type="Proteomes" id="UP001217500">
    <property type="component" value="Chromosome"/>
</dbReference>
<evidence type="ECO:0000256" key="4">
    <source>
        <dbReference type="RuleBase" id="RU003345"/>
    </source>
</evidence>
<dbReference type="SUPFAM" id="SSF53720">
    <property type="entry name" value="ALDH-like"/>
    <property type="match status" value="1"/>
</dbReference>
<evidence type="ECO:0000313" key="6">
    <source>
        <dbReference type="EMBL" id="WCL53408.1"/>
    </source>
</evidence>
<dbReference type="InterPro" id="IPR016162">
    <property type="entry name" value="Ald_DH_N"/>
</dbReference>
<dbReference type="Gene3D" id="3.40.309.10">
    <property type="entry name" value="Aldehyde Dehydrogenase, Chain A, domain 2"/>
    <property type="match status" value="1"/>
</dbReference>
<dbReference type="AlphaFoldDB" id="A0AAE9XM46"/>
<organism evidence="6 7">
    <name type="scientific">Gimibacter soli</name>
    <dbReference type="NCBI Taxonomy" id="3024400"/>
    <lineage>
        <taxon>Bacteria</taxon>
        <taxon>Pseudomonadati</taxon>
        <taxon>Pseudomonadota</taxon>
        <taxon>Alphaproteobacteria</taxon>
        <taxon>Kordiimonadales</taxon>
        <taxon>Temperatibacteraceae</taxon>
        <taxon>Gimibacter</taxon>
    </lineage>
</organism>
<dbReference type="CDD" id="cd07106">
    <property type="entry name" value="ALDH_AldA-AAD23400"/>
    <property type="match status" value="1"/>
</dbReference>
<dbReference type="RefSeq" id="WP_289502920.1">
    <property type="nucleotide sequence ID" value="NZ_CP116805.1"/>
</dbReference>
<dbReference type="EMBL" id="CP116805">
    <property type="protein sequence ID" value="WCL53408.1"/>
    <property type="molecule type" value="Genomic_DNA"/>
</dbReference>
<accession>A0AAE9XM46</accession>
<feature type="domain" description="Aldehyde dehydrogenase" evidence="5">
    <location>
        <begin position="18"/>
        <end position="462"/>
    </location>
</feature>
<dbReference type="PANTHER" id="PTHR11699">
    <property type="entry name" value="ALDEHYDE DEHYDROGENASE-RELATED"/>
    <property type="match status" value="1"/>
</dbReference>
<sequence>MTDFKLLIGGELVEGDLTLDVVNPATEAVFATVARASEKQAHQAVAAAKAAFPGWAATPLADRQAAVAKLADRIAENAEELARILTSEQGKPLPEAMGELAWTEGYLRHYATLGPSSHVIQDDDAFRIEVRREPLGVVAGIVPWNFPLLVACWKIGPAVIAGNTIVIKTSPTTPATTLKIGEYCRDIFPAGVVNIITDNNELGPLLTGHPDVAKVSFTGSTETGKKIASNGANTLKRLTLELGGNDAAIVLDDVNIPAAAAGVFGAATLNAGQVCLAVKRAYVHDSIYDEMCDALADLARQAVVDDGLKQGTTIGPLQNRMQFEKVKGFLEDAKAAGKVIAGGNIPDREGYFIEPTIVRDVKSSDRIVAEEQFGPILPVIRYSDIDAVLAEVNGTDYGLGGSVWSGNVERAVEVATRIESGSVWVNQHINIGPHIPMSGYKSSGVGIEQAQEGLDEFTQMRVINIARQPV</sequence>
<dbReference type="GO" id="GO:0016620">
    <property type="term" value="F:oxidoreductase activity, acting on the aldehyde or oxo group of donors, NAD or NADP as acceptor"/>
    <property type="evidence" value="ECO:0007669"/>
    <property type="project" value="InterPro"/>
</dbReference>
<reference evidence="6" key="1">
    <citation type="submission" date="2023-01" db="EMBL/GenBank/DDBJ databases">
        <title>The genome sequence of Kordiimonadaceae bacterium 6D33.</title>
        <authorList>
            <person name="Liu Y."/>
        </authorList>
    </citation>
    <scope>NUCLEOTIDE SEQUENCE</scope>
    <source>
        <strain evidence="6">6D33</strain>
    </source>
</reference>
<dbReference type="FunFam" id="3.40.605.10:FF:000007">
    <property type="entry name" value="NAD/NADP-dependent betaine aldehyde dehydrogenase"/>
    <property type="match status" value="1"/>
</dbReference>
<evidence type="ECO:0000256" key="2">
    <source>
        <dbReference type="ARBA" id="ARBA00023002"/>
    </source>
</evidence>
<keyword evidence="2 4" id="KW-0560">Oxidoreductase</keyword>
<name>A0AAE9XM46_9PROT</name>
<evidence type="ECO:0000259" key="5">
    <source>
        <dbReference type="Pfam" id="PF00171"/>
    </source>
</evidence>